<protein>
    <recommendedName>
        <fullName evidence="3">RNA helicase</fullName>
        <ecNumber evidence="3">3.6.4.13</ecNumber>
    </recommendedName>
</protein>
<organism evidence="18 19">
    <name type="scientific">Trichuris muris</name>
    <name type="common">Mouse whipworm</name>
    <dbReference type="NCBI Taxonomy" id="70415"/>
    <lineage>
        <taxon>Eukaryota</taxon>
        <taxon>Metazoa</taxon>
        <taxon>Ecdysozoa</taxon>
        <taxon>Nematoda</taxon>
        <taxon>Enoplea</taxon>
        <taxon>Dorylaimia</taxon>
        <taxon>Trichinellida</taxon>
        <taxon>Trichuridae</taxon>
        <taxon>Trichuris</taxon>
    </lineage>
</organism>
<dbReference type="InterPro" id="IPR033517">
    <property type="entry name" value="DDX54/DBP10_DEAD-box_helicase"/>
</dbReference>
<dbReference type="InterPro" id="IPR014014">
    <property type="entry name" value="RNA_helicase_DEAD_Q_motif"/>
</dbReference>
<evidence type="ECO:0000256" key="3">
    <source>
        <dbReference type="ARBA" id="ARBA00012552"/>
    </source>
</evidence>
<keyword evidence="4 12" id="KW-0547">Nucleotide-binding</keyword>
<dbReference type="PROSITE" id="PS00039">
    <property type="entry name" value="DEAD_ATP_HELICASE"/>
    <property type="match status" value="1"/>
</dbReference>
<dbReference type="Pfam" id="PF08147">
    <property type="entry name" value="DBP10CT"/>
    <property type="match status" value="1"/>
</dbReference>
<dbReference type="InterPro" id="IPR012541">
    <property type="entry name" value="DBP10_C"/>
</dbReference>
<evidence type="ECO:0000256" key="1">
    <source>
        <dbReference type="ARBA" id="ARBA00004604"/>
    </source>
</evidence>
<keyword evidence="9" id="KW-0539">Nucleus</keyword>
<evidence type="ECO:0000256" key="12">
    <source>
        <dbReference type="RuleBase" id="RU000492"/>
    </source>
</evidence>
<comment type="catalytic activity">
    <reaction evidence="10">
        <text>ATP + H2O = ADP + phosphate + H(+)</text>
        <dbReference type="Rhea" id="RHEA:13065"/>
        <dbReference type="ChEBI" id="CHEBI:15377"/>
        <dbReference type="ChEBI" id="CHEBI:15378"/>
        <dbReference type="ChEBI" id="CHEBI:30616"/>
        <dbReference type="ChEBI" id="CHEBI:43474"/>
        <dbReference type="ChEBI" id="CHEBI:456216"/>
        <dbReference type="EC" id="3.6.4.13"/>
    </reaction>
</comment>
<dbReference type="InterPro" id="IPR000629">
    <property type="entry name" value="RNA-helicase_DEAD-box_CS"/>
</dbReference>
<dbReference type="EC" id="3.6.4.13" evidence="3"/>
<evidence type="ECO:0000256" key="10">
    <source>
        <dbReference type="ARBA" id="ARBA00047984"/>
    </source>
</evidence>
<keyword evidence="18" id="KW-1185">Reference proteome</keyword>
<feature type="region of interest" description="Disordered" evidence="13">
    <location>
        <begin position="709"/>
        <end position="779"/>
    </location>
</feature>
<keyword evidence="6 12" id="KW-0347">Helicase</keyword>
<evidence type="ECO:0000256" key="14">
    <source>
        <dbReference type="SAM" id="SignalP"/>
    </source>
</evidence>
<evidence type="ECO:0000256" key="11">
    <source>
        <dbReference type="PROSITE-ProRule" id="PRU00552"/>
    </source>
</evidence>
<feature type="signal peptide" evidence="14">
    <location>
        <begin position="1"/>
        <end position="21"/>
    </location>
</feature>
<feature type="compositionally biased region" description="Basic and acidic residues" evidence="13">
    <location>
        <begin position="736"/>
        <end position="747"/>
    </location>
</feature>
<comment type="subcellular location">
    <subcellularLocation>
        <location evidence="1">Nucleus</location>
        <location evidence="1">Nucleolus</location>
    </subcellularLocation>
</comment>
<dbReference type="SMART" id="SM00490">
    <property type="entry name" value="HELICc"/>
    <property type="match status" value="1"/>
</dbReference>
<dbReference type="SMART" id="SM00487">
    <property type="entry name" value="DEXDc"/>
    <property type="match status" value="1"/>
</dbReference>
<dbReference type="GO" id="GO:0003724">
    <property type="term" value="F:RNA helicase activity"/>
    <property type="evidence" value="ECO:0007669"/>
    <property type="project" value="UniProtKB-EC"/>
</dbReference>
<dbReference type="GO" id="GO:0005730">
    <property type="term" value="C:nucleolus"/>
    <property type="evidence" value="ECO:0007669"/>
    <property type="project" value="UniProtKB-SubCell"/>
</dbReference>
<dbReference type="InterPro" id="IPR014001">
    <property type="entry name" value="Helicase_ATP-bd"/>
</dbReference>
<dbReference type="AlphaFoldDB" id="A0A5S6QUV7"/>
<comment type="similarity">
    <text evidence="2">Belongs to the DEAD box helicase family. DDX54/DBP10 subfamily.</text>
</comment>
<feature type="compositionally biased region" description="Basic residues" evidence="13">
    <location>
        <begin position="723"/>
        <end position="735"/>
    </location>
</feature>
<evidence type="ECO:0000256" key="4">
    <source>
        <dbReference type="ARBA" id="ARBA00022741"/>
    </source>
</evidence>
<dbReference type="Pfam" id="PF00271">
    <property type="entry name" value="Helicase_C"/>
    <property type="match status" value="1"/>
</dbReference>
<evidence type="ECO:0000259" key="17">
    <source>
        <dbReference type="PROSITE" id="PS51195"/>
    </source>
</evidence>
<evidence type="ECO:0000256" key="9">
    <source>
        <dbReference type="ARBA" id="ARBA00023242"/>
    </source>
</evidence>
<feature type="chain" id="PRO_5024321033" description="RNA helicase" evidence="14">
    <location>
        <begin position="22"/>
        <end position="779"/>
    </location>
</feature>
<evidence type="ECO:0000256" key="6">
    <source>
        <dbReference type="ARBA" id="ARBA00022806"/>
    </source>
</evidence>
<evidence type="ECO:0000256" key="13">
    <source>
        <dbReference type="SAM" id="MobiDB-lite"/>
    </source>
</evidence>
<feature type="domain" description="DEAD-box RNA helicase Q" evidence="17">
    <location>
        <begin position="50"/>
        <end position="78"/>
    </location>
</feature>
<dbReference type="PROSITE" id="PS51194">
    <property type="entry name" value="HELICASE_CTER"/>
    <property type="match status" value="1"/>
</dbReference>
<keyword evidence="7 12" id="KW-0067">ATP-binding</keyword>
<dbReference type="PROSITE" id="PS51195">
    <property type="entry name" value="Q_MOTIF"/>
    <property type="match status" value="1"/>
</dbReference>
<dbReference type="GO" id="GO:0016887">
    <property type="term" value="F:ATP hydrolysis activity"/>
    <property type="evidence" value="ECO:0007669"/>
    <property type="project" value="RHEA"/>
</dbReference>
<evidence type="ECO:0000256" key="8">
    <source>
        <dbReference type="ARBA" id="ARBA00022884"/>
    </source>
</evidence>
<dbReference type="GO" id="GO:0005829">
    <property type="term" value="C:cytosol"/>
    <property type="evidence" value="ECO:0007669"/>
    <property type="project" value="TreeGrafter"/>
</dbReference>
<dbReference type="SUPFAM" id="SSF52540">
    <property type="entry name" value="P-loop containing nucleoside triphosphate hydrolases"/>
    <property type="match status" value="1"/>
</dbReference>
<evidence type="ECO:0000313" key="18">
    <source>
        <dbReference type="Proteomes" id="UP000046395"/>
    </source>
</evidence>
<dbReference type="GO" id="GO:0043186">
    <property type="term" value="C:P granule"/>
    <property type="evidence" value="ECO:0007669"/>
    <property type="project" value="UniProtKB-ARBA"/>
</dbReference>
<dbReference type="InterPro" id="IPR027417">
    <property type="entry name" value="P-loop_NTPase"/>
</dbReference>
<dbReference type="STRING" id="70415.A0A5S6QUV7"/>
<dbReference type="InterPro" id="IPR001650">
    <property type="entry name" value="Helicase_C-like"/>
</dbReference>
<evidence type="ECO:0000256" key="2">
    <source>
        <dbReference type="ARBA" id="ARBA00010379"/>
    </source>
</evidence>
<feature type="compositionally biased region" description="Basic and acidic residues" evidence="13">
    <location>
        <begin position="709"/>
        <end position="722"/>
    </location>
</feature>
<reference evidence="19" key="1">
    <citation type="submission" date="2019-12" db="UniProtKB">
        <authorList>
            <consortium name="WormBaseParasite"/>
        </authorList>
    </citation>
    <scope>IDENTIFICATION</scope>
</reference>
<evidence type="ECO:0000259" key="16">
    <source>
        <dbReference type="PROSITE" id="PS51194"/>
    </source>
</evidence>
<dbReference type="PANTHER" id="PTHR47959">
    <property type="entry name" value="ATP-DEPENDENT RNA HELICASE RHLE-RELATED"/>
    <property type="match status" value="1"/>
</dbReference>
<feature type="compositionally biased region" description="Basic residues" evidence="13">
    <location>
        <begin position="768"/>
        <end position="779"/>
    </location>
</feature>
<feature type="domain" description="Helicase ATP-binding" evidence="15">
    <location>
        <begin position="81"/>
        <end position="253"/>
    </location>
</feature>
<dbReference type="Proteomes" id="UP000046395">
    <property type="component" value="Unassembled WGS sequence"/>
</dbReference>
<evidence type="ECO:0000256" key="5">
    <source>
        <dbReference type="ARBA" id="ARBA00022801"/>
    </source>
</evidence>
<evidence type="ECO:0000256" key="7">
    <source>
        <dbReference type="ARBA" id="ARBA00022840"/>
    </source>
</evidence>
<dbReference type="PROSITE" id="PS51192">
    <property type="entry name" value="HELICASE_ATP_BIND_1"/>
    <property type="match status" value="1"/>
</dbReference>
<dbReference type="InterPro" id="IPR050079">
    <property type="entry name" value="DEAD_box_RNA_helicase"/>
</dbReference>
<name>A0A5S6QUV7_TRIMR</name>
<dbReference type="PANTHER" id="PTHR47959:SF8">
    <property type="entry name" value="RNA HELICASE"/>
    <property type="match status" value="1"/>
</dbReference>
<dbReference type="Pfam" id="PF00270">
    <property type="entry name" value="DEAD"/>
    <property type="match status" value="1"/>
</dbReference>
<dbReference type="GO" id="GO:0005524">
    <property type="term" value="F:ATP binding"/>
    <property type="evidence" value="ECO:0007669"/>
    <property type="project" value="UniProtKB-KW"/>
</dbReference>
<accession>A0A5S6QUV7</accession>
<dbReference type="GO" id="GO:0003723">
    <property type="term" value="F:RNA binding"/>
    <property type="evidence" value="ECO:0007669"/>
    <property type="project" value="UniProtKB-KW"/>
</dbReference>
<keyword evidence="8" id="KW-0694">RNA-binding</keyword>
<dbReference type="SMART" id="SM01123">
    <property type="entry name" value="DBP10CT"/>
    <property type="match status" value="1"/>
</dbReference>
<evidence type="ECO:0000259" key="15">
    <source>
        <dbReference type="PROSITE" id="PS51192"/>
    </source>
</evidence>
<feature type="region of interest" description="Disordered" evidence="13">
    <location>
        <begin position="540"/>
        <end position="568"/>
    </location>
</feature>
<dbReference type="FunFam" id="3.40.50.300:FF:000865">
    <property type="entry name" value="ATP-dependent RNA helicase DDX54"/>
    <property type="match status" value="1"/>
</dbReference>
<proteinExistence type="inferred from homology"/>
<dbReference type="CDD" id="cd17959">
    <property type="entry name" value="DEADc_DDX54"/>
    <property type="match status" value="1"/>
</dbReference>
<sequence length="779" mass="88453">MTLRLVTIVSVITVIFHLSVASSTFAMDSEDEETYSQLVSAANKKRKKSGGFQAMGLDHQIFKGIMKKGYRIPTPIQRKAIPLILSGKDVVAMSRTGSGKTAAFLIPMFQSLKCRDPAICVRALIVSPTRELAMQTFKFLKELGKFVGLKAVTIVGGDSMEQQFASIHENPDVLIATPGRLLHVVMEMNLSLKSITYVVFDEADRLFELGFEHQLREILNRLPEDRQTLLFSATLPRSLVDFAQVGLSQPTLVRLDVDSKLSDKLTLAHIFCRQDEKLAVLLGLLERCNVVHKDTLTLIFCATKFVVEYLHEVLQRLEFKSTYLYSSMDPEARRLHVNKFRHGEANILVVTDLAARGVDIPFLHTVINYHFPAKPKLFVHRVGRVARAGSTGQAISIVSSDEYAYLLDLYLFLGRSLRFATADTKKEATDVIGTFPDHVISSEDRFQLMLENDEDMKLLERSASNSMKQYGRSKPPCSSESTRRAKAETRLKDLYIHPIARHLISCLEDMEDKRNVLLNGIRNFRPSTVVFGFGMDKKVARQRQGTRSSTDDLFKSSETQSGQTAVAEPSLLQNTFSEIVRSKFYDSASGWRRKKKKQQQTDRSGVADEYFVPFAPSDLHSEQGLSVNQKSFAATAESAVVDFLDDDSKDIHAKDNRMKWDRKRKRFVGNSGEERAKKIKTESGVWIPASYKSDKYNAWRQKLKMGALERSDANSNNQDKRLKLFRSPKGKGRKSGRADKVRSELRTEQQIFKRHIKKQRKLEMDRMRARRSKKTRRSA</sequence>
<evidence type="ECO:0000313" key="19">
    <source>
        <dbReference type="WBParaSite" id="TMUE_3000010908.1"/>
    </source>
</evidence>
<keyword evidence="14" id="KW-0732">Signal</keyword>
<keyword evidence="5 12" id="KW-0378">Hydrolase</keyword>
<dbReference type="WBParaSite" id="TMUE_3000010908.1">
    <property type="protein sequence ID" value="TMUE_3000010908.1"/>
    <property type="gene ID" value="WBGene00285175"/>
</dbReference>
<dbReference type="CDD" id="cd18787">
    <property type="entry name" value="SF2_C_DEAD"/>
    <property type="match status" value="1"/>
</dbReference>
<feature type="domain" description="Helicase C-terminal" evidence="16">
    <location>
        <begin position="283"/>
        <end position="432"/>
    </location>
</feature>
<dbReference type="InterPro" id="IPR011545">
    <property type="entry name" value="DEAD/DEAH_box_helicase_dom"/>
</dbReference>
<feature type="short sequence motif" description="Q motif" evidence="11">
    <location>
        <begin position="50"/>
        <end position="78"/>
    </location>
</feature>
<dbReference type="Gene3D" id="3.40.50.300">
    <property type="entry name" value="P-loop containing nucleotide triphosphate hydrolases"/>
    <property type="match status" value="2"/>
</dbReference>